<dbReference type="Gene3D" id="3.30.70.100">
    <property type="match status" value="1"/>
</dbReference>
<evidence type="ECO:0000259" key="2">
    <source>
        <dbReference type="Pfam" id="PF07110"/>
    </source>
</evidence>
<dbReference type="InterPro" id="IPR009799">
    <property type="entry name" value="EthD_dom"/>
</dbReference>
<gene>
    <name evidence="3" type="ORF">APUU_20035A</name>
</gene>
<dbReference type="InterPro" id="IPR011008">
    <property type="entry name" value="Dimeric_a/b-barrel"/>
</dbReference>
<sequence length="125" mass="14157">MSSGFTIVVFVTRKPGLSPAQFRDHWENTHVPLIRRLGGRSFPLSHTRHYLHRDETRSDYPISPLVGDPGDFTYDGFAIVSFASRDAFGEFLPVMTSPEVLEDEERFTDREKMKAVVLGDVRATA</sequence>
<accession>A0A7R7XE64</accession>
<comment type="similarity">
    <text evidence="1">Belongs to the tpcK family.</text>
</comment>
<dbReference type="GeneID" id="64969608"/>
<dbReference type="EMBL" id="AP024444">
    <property type="protein sequence ID" value="BCS19603.1"/>
    <property type="molecule type" value="Genomic_DNA"/>
</dbReference>
<dbReference type="Pfam" id="PF07110">
    <property type="entry name" value="EthD"/>
    <property type="match status" value="1"/>
</dbReference>
<dbReference type="SUPFAM" id="SSF54909">
    <property type="entry name" value="Dimeric alpha+beta barrel"/>
    <property type="match status" value="1"/>
</dbReference>
<dbReference type="Proteomes" id="UP000654913">
    <property type="component" value="Chromosome 2"/>
</dbReference>
<evidence type="ECO:0000313" key="3">
    <source>
        <dbReference type="EMBL" id="BCS19603.1"/>
    </source>
</evidence>
<name>A0A7R7XE64_9EURO</name>
<dbReference type="AlphaFoldDB" id="A0A7R7XE64"/>
<evidence type="ECO:0000313" key="4">
    <source>
        <dbReference type="Proteomes" id="UP000654913"/>
    </source>
</evidence>
<proteinExistence type="inferred from homology"/>
<reference evidence="3" key="1">
    <citation type="submission" date="2021-01" db="EMBL/GenBank/DDBJ databases">
        <authorList>
            <consortium name="Aspergillus puulaauensis MK2 genome sequencing consortium"/>
            <person name="Kazuki M."/>
            <person name="Futagami T."/>
        </authorList>
    </citation>
    <scope>NUCLEOTIDE SEQUENCE</scope>
    <source>
        <strain evidence="3">MK2</strain>
    </source>
</reference>
<reference evidence="3" key="2">
    <citation type="submission" date="2021-02" db="EMBL/GenBank/DDBJ databases">
        <title>Aspergillus puulaauensis MK2 genome sequence.</title>
        <authorList>
            <person name="Futagami T."/>
            <person name="Mori K."/>
            <person name="Kadooka C."/>
            <person name="Tanaka T."/>
        </authorList>
    </citation>
    <scope>NUCLEOTIDE SEQUENCE</scope>
    <source>
        <strain evidence="3">MK2</strain>
    </source>
</reference>
<evidence type="ECO:0000256" key="1">
    <source>
        <dbReference type="ARBA" id="ARBA00005986"/>
    </source>
</evidence>
<protein>
    <recommendedName>
        <fullName evidence="2">EthD domain-containing protein</fullName>
    </recommendedName>
</protein>
<organism evidence="3 4">
    <name type="scientific">Aspergillus puulaauensis</name>
    <dbReference type="NCBI Taxonomy" id="1220207"/>
    <lineage>
        <taxon>Eukaryota</taxon>
        <taxon>Fungi</taxon>
        <taxon>Dikarya</taxon>
        <taxon>Ascomycota</taxon>
        <taxon>Pezizomycotina</taxon>
        <taxon>Eurotiomycetes</taxon>
        <taxon>Eurotiomycetidae</taxon>
        <taxon>Eurotiales</taxon>
        <taxon>Aspergillaceae</taxon>
        <taxon>Aspergillus</taxon>
    </lineage>
</organism>
<dbReference type="RefSeq" id="XP_041551797.1">
    <property type="nucleotide sequence ID" value="XM_041698632.1"/>
</dbReference>
<dbReference type="GO" id="GO:0016491">
    <property type="term" value="F:oxidoreductase activity"/>
    <property type="evidence" value="ECO:0007669"/>
    <property type="project" value="InterPro"/>
</dbReference>
<dbReference type="KEGG" id="apuu:APUU_20035A"/>
<dbReference type="OrthoDB" id="2519291at2759"/>
<dbReference type="NCBIfam" id="TIGR02118">
    <property type="entry name" value="EthD family reductase"/>
    <property type="match status" value="1"/>
</dbReference>
<feature type="domain" description="EthD" evidence="2">
    <location>
        <begin position="14"/>
        <end position="110"/>
    </location>
</feature>
<keyword evidence="4" id="KW-1185">Reference proteome</keyword>